<keyword evidence="5 6" id="KW-0472">Membrane</keyword>
<proteinExistence type="inferred from homology"/>
<dbReference type="InterPro" id="IPR002523">
    <property type="entry name" value="MgTranspt_CorA/ZnTranspt_ZntB"/>
</dbReference>
<dbReference type="PANTHER" id="PTHR47685:SF1">
    <property type="entry name" value="MAGNESIUM TRANSPORT PROTEIN CORA"/>
    <property type="match status" value="1"/>
</dbReference>
<dbReference type="InterPro" id="IPR045861">
    <property type="entry name" value="CorA_cytoplasmic_dom"/>
</dbReference>
<gene>
    <name evidence="7" type="ORF">H9L15_04835</name>
</gene>
<evidence type="ECO:0000256" key="2">
    <source>
        <dbReference type="ARBA" id="ARBA00009765"/>
    </source>
</evidence>
<dbReference type="CDD" id="cd12837">
    <property type="entry name" value="EcCorA-like_u1"/>
    <property type="match status" value="1"/>
</dbReference>
<comment type="subcellular location">
    <subcellularLocation>
        <location evidence="1">Membrane</location>
        <topology evidence="1">Multi-pass membrane protein</topology>
    </subcellularLocation>
</comment>
<evidence type="ECO:0000313" key="7">
    <source>
        <dbReference type="EMBL" id="QNP43940.1"/>
    </source>
</evidence>
<evidence type="ECO:0000313" key="8">
    <source>
        <dbReference type="Proteomes" id="UP000516134"/>
    </source>
</evidence>
<evidence type="ECO:0000256" key="6">
    <source>
        <dbReference type="SAM" id="Phobius"/>
    </source>
</evidence>
<dbReference type="Proteomes" id="UP000516134">
    <property type="component" value="Chromosome"/>
</dbReference>
<feature type="transmembrane region" description="Helical" evidence="6">
    <location>
        <begin position="268"/>
        <end position="288"/>
    </location>
</feature>
<dbReference type="EMBL" id="CP060780">
    <property type="protein sequence ID" value="QNP43940.1"/>
    <property type="molecule type" value="Genomic_DNA"/>
</dbReference>
<evidence type="ECO:0000256" key="3">
    <source>
        <dbReference type="ARBA" id="ARBA00022692"/>
    </source>
</evidence>
<dbReference type="RefSeq" id="WP_187715364.1">
    <property type="nucleotide sequence ID" value="NZ_BAABJC010000001.1"/>
</dbReference>
<dbReference type="Gene3D" id="1.20.58.340">
    <property type="entry name" value="Magnesium transport protein CorA, transmembrane region"/>
    <property type="match status" value="2"/>
</dbReference>
<evidence type="ECO:0000256" key="4">
    <source>
        <dbReference type="ARBA" id="ARBA00022989"/>
    </source>
</evidence>
<comment type="similarity">
    <text evidence="2">Belongs to the CorA metal ion transporter (MIT) (TC 1.A.35) family.</text>
</comment>
<dbReference type="Pfam" id="PF01544">
    <property type="entry name" value="CorA"/>
    <property type="match status" value="1"/>
</dbReference>
<dbReference type="InterPro" id="IPR050829">
    <property type="entry name" value="CorA_MIT"/>
</dbReference>
<name>A0ABX6T2P3_9SPHN</name>
<reference evidence="7 8" key="1">
    <citation type="submission" date="2020-08" db="EMBL/GenBank/DDBJ databases">
        <title>Genome sequence of Sphingomonas daechungensis KACC 18115T.</title>
        <authorList>
            <person name="Hyun D.-W."/>
            <person name="Bae J.-W."/>
        </authorList>
    </citation>
    <scope>NUCLEOTIDE SEQUENCE [LARGE SCALE GENOMIC DNA]</scope>
    <source>
        <strain evidence="7 8">KACC 18115</strain>
    </source>
</reference>
<keyword evidence="8" id="KW-1185">Reference proteome</keyword>
<evidence type="ECO:0000256" key="5">
    <source>
        <dbReference type="ARBA" id="ARBA00023136"/>
    </source>
</evidence>
<accession>A0ABX6T2P3</accession>
<sequence>MLRAYGPNCDGGIIDAGKGQRIPDDATWIDLEEPTRDEDKLVEECVRVQIPTREDMSEIEPSSRLYEQNGALYMTLSTIYGVEEGHPKSDPVSFVLTDNRLVTVRYVTPKPVRAFQQHAHKDHLLVKDSLTAAYNLLDVIIDRLADELEEVGREIDKISAHIFAKSTNARRIPADRLTSLLSRIGRAQSLLVQIRISAVSTARMLSFFLASDRLRSPKAAGLRDHIQALLGDTKSLTDHSAFLGDNLTFLLDASLGLISIEQNAAMKLFSWAALVFLPPTLIAGIYGMNFDHMPELRWLFGYPMALTLMLASAVLPLWFLKRRGWI</sequence>
<keyword evidence="3 6" id="KW-0812">Transmembrane</keyword>
<feature type="transmembrane region" description="Helical" evidence="6">
    <location>
        <begin position="300"/>
        <end position="320"/>
    </location>
</feature>
<organism evidence="7 8">
    <name type="scientific">Sphingomonas daechungensis</name>
    <dbReference type="NCBI Taxonomy" id="1176646"/>
    <lineage>
        <taxon>Bacteria</taxon>
        <taxon>Pseudomonadati</taxon>
        <taxon>Pseudomonadota</taxon>
        <taxon>Alphaproteobacteria</taxon>
        <taxon>Sphingomonadales</taxon>
        <taxon>Sphingomonadaceae</taxon>
        <taxon>Sphingomonas</taxon>
    </lineage>
</organism>
<dbReference type="SUPFAM" id="SSF143865">
    <property type="entry name" value="CorA soluble domain-like"/>
    <property type="match status" value="1"/>
</dbReference>
<keyword evidence="4 6" id="KW-1133">Transmembrane helix</keyword>
<dbReference type="PANTHER" id="PTHR47685">
    <property type="entry name" value="MAGNESIUM TRANSPORT PROTEIN CORA"/>
    <property type="match status" value="1"/>
</dbReference>
<dbReference type="InterPro" id="IPR045863">
    <property type="entry name" value="CorA_TM1_TM2"/>
</dbReference>
<dbReference type="SUPFAM" id="SSF144083">
    <property type="entry name" value="Magnesium transport protein CorA, transmembrane region"/>
    <property type="match status" value="1"/>
</dbReference>
<protein>
    <submittedName>
        <fullName evidence="7">Magnesium transporter CorA family protein</fullName>
    </submittedName>
</protein>
<evidence type="ECO:0000256" key="1">
    <source>
        <dbReference type="ARBA" id="ARBA00004141"/>
    </source>
</evidence>
<dbReference type="Gene3D" id="3.30.460.20">
    <property type="entry name" value="CorA soluble domain-like"/>
    <property type="match status" value="1"/>
</dbReference>